<feature type="transmembrane region" description="Helical" evidence="1">
    <location>
        <begin position="56"/>
        <end position="79"/>
    </location>
</feature>
<dbReference type="PANTHER" id="PTHR37308:SF1">
    <property type="entry name" value="POLYPRENYL-PHOSPHATE TRANSPORTER"/>
    <property type="match status" value="1"/>
</dbReference>
<dbReference type="PANTHER" id="PTHR37308">
    <property type="entry name" value="INTEGRAL MEMBRANE PROTEIN"/>
    <property type="match status" value="1"/>
</dbReference>
<evidence type="ECO:0000313" key="3">
    <source>
        <dbReference type="Proteomes" id="UP001520878"/>
    </source>
</evidence>
<feature type="transmembrane region" description="Helical" evidence="1">
    <location>
        <begin position="268"/>
        <end position="285"/>
    </location>
</feature>
<dbReference type="Pfam" id="PF04018">
    <property type="entry name" value="VCA0040-like"/>
    <property type="match status" value="1"/>
</dbReference>
<feature type="transmembrane region" description="Helical" evidence="1">
    <location>
        <begin position="212"/>
        <end position="229"/>
    </location>
</feature>
<keyword evidence="3" id="KW-1185">Reference proteome</keyword>
<feature type="transmembrane region" description="Helical" evidence="1">
    <location>
        <begin position="142"/>
        <end position="169"/>
    </location>
</feature>
<keyword evidence="1" id="KW-0812">Transmembrane</keyword>
<feature type="transmembrane region" description="Helical" evidence="1">
    <location>
        <begin position="181"/>
        <end position="206"/>
    </location>
</feature>
<protein>
    <submittedName>
        <fullName evidence="2">DUF368 domain-containing protein</fullName>
    </submittedName>
</protein>
<comment type="caution">
    <text evidence="2">The sequence shown here is derived from an EMBL/GenBank/DDBJ whole genome shotgun (WGS) entry which is preliminary data.</text>
</comment>
<reference evidence="2 3" key="1">
    <citation type="submission" date="2021-10" db="EMBL/GenBank/DDBJ databases">
        <title>Draft genome of Aestuariibacter halophilus JC2043.</title>
        <authorList>
            <person name="Emsley S.A."/>
            <person name="Pfannmuller K.M."/>
            <person name="Ushijima B."/>
            <person name="Saw J.H."/>
            <person name="Videau P."/>
        </authorList>
    </citation>
    <scope>NUCLEOTIDE SEQUENCE [LARGE SCALE GENOMIC DNA]</scope>
    <source>
        <strain evidence="2 3">JC2043</strain>
    </source>
</reference>
<sequence>MGAADAVPGVSGGTIALMTGVYEELIHALRQFGPHTLMLLFKQGIKPAWQQVHGSFLLALFGGVLLSLLTIANAVLHWMDTVPERLWGFFFGLVLATVFSVARHVQQWHLRSIVAFVVGTAAAYAITTLTPGQLVATPLTVFVAGMIAVCAMILPGISGSFMLLLMGMYTAMLSAIKEFQIVTLAIFASGCVIGLLSFSHLLSWMFDRFKNMTLALMCGFLLGSLNKVWPWKHTLETMLNRHGEQVPVVQENVFPAQYSVLTGRPDELWIVLAMMVLGALIVAWMDHWGRKQGVDPQG</sequence>
<organism evidence="2 3">
    <name type="scientific">Fluctibacter halophilus</name>
    <dbReference type="NCBI Taxonomy" id="226011"/>
    <lineage>
        <taxon>Bacteria</taxon>
        <taxon>Pseudomonadati</taxon>
        <taxon>Pseudomonadota</taxon>
        <taxon>Gammaproteobacteria</taxon>
        <taxon>Alteromonadales</taxon>
        <taxon>Alteromonadaceae</taxon>
        <taxon>Fluctibacter</taxon>
    </lineage>
</organism>
<keyword evidence="1" id="KW-1133">Transmembrane helix</keyword>
<keyword evidence="1" id="KW-0472">Membrane</keyword>
<name>A0ABS8GBM6_9ALTE</name>
<gene>
    <name evidence="2" type="ORF">LJ739_17150</name>
</gene>
<feature type="transmembrane region" description="Helical" evidence="1">
    <location>
        <begin position="85"/>
        <end position="102"/>
    </location>
</feature>
<dbReference type="EMBL" id="JAJEWP010000006">
    <property type="protein sequence ID" value="MCC2617984.1"/>
    <property type="molecule type" value="Genomic_DNA"/>
</dbReference>
<evidence type="ECO:0000256" key="1">
    <source>
        <dbReference type="SAM" id="Phobius"/>
    </source>
</evidence>
<evidence type="ECO:0000313" key="2">
    <source>
        <dbReference type="EMBL" id="MCC2617984.1"/>
    </source>
</evidence>
<proteinExistence type="predicted"/>
<dbReference type="Proteomes" id="UP001520878">
    <property type="component" value="Unassembled WGS sequence"/>
</dbReference>
<dbReference type="InterPro" id="IPR007163">
    <property type="entry name" value="VCA0040-like"/>
</dbReference>
<accession>A0ABS8GBM6</accession>
<feature type="transmembrane region" description="Helical" evidence="1">
    <location>
        <begin position="114"/>
        <end position="136"/>
    </location>
</feature>